<sequence>MTVRRINHCSFVLILAAQLGQCSCSASSTGRPLLQKQPNKCYCPHLIDLSQAHRGPDTARRAGAMARSGRAGKQAPQCVRRRWRESAGQCRWLRGTVGLAQGISSHANTDVSCDCGRYTHDGIQATVWPQRRIRGLQESTKKIQY</sequence>
<name>A0AAV2LFP0_KNICA</name>
<keyword evidence="3" id="KW-1185">Reference proteome</keyword>
<evidence type="ECO:0008006" key="4">
    <source>
        <dbReference type="Google" id="ProtNLM"/>
    </source>
</evidence>
<evidence type="ECO:0000313" key="2">
    <source>
        <dbReference type="EMBL" id="CAL1599995.1"/>
    </source>
</evidence>
<dbReference type="Proteomes" id="UP001497482">
    <property type="component" value="Chromosome 23"/>
</dbReference>
<dbReference type="EMBL" id="OZ035845">
    <property type="protein sequence ID" value="CAL1599995.1"/>
    <property type="molecule type" value="Genomic_DNA"/>
</dbReference>
<keyword evidence="1" id="KW-0732">Signal</keyword>
<reference evidence="2 3" key="1">
    <citation type="submission" date="2024-04" db="EMBL/GenBank/DDBJ databases">
        <authorList>
            <person name="Waldvogel A.-M."/>
            <person name="Schoenle A."/>
        </authorList>
    </citation>
    <scope>NUCLEOTIDE SEQUENCE [LARGE SCALE GENOMIC DNA]</scope>
</reference>
<evidence type="ECO:0000313" key="3">
    <source>
        <dbReference type="Proteomes" id="UP001497482"/>
    </source>
</evidence>
<organism evidence="2 3">
    <name type="scientific">Knipowitschia caucasica</name>
    <name type="common">Caucasian dwarf goby</name>
    <name type="synonym">Pomatoschistus caucasicus</name>
    <dbReference type="NCBI Taxonomy" id="637954"/>
    <lineage>
        <taxon>Eukaryota</taxon>
        <taxon>Metazoa</taxon>
        <taxon>Chordata</taxon>
        <taxon>Craniata</taxon>
        <taxon>Vertebrata</taxon>
        <taxon>Euteleostomi</taxon>
        <taxon>Actinopterygii</taxon>
        <taxon>Neopterygii</taxon>
        <taxon>Teleostei</taxon>
        <taxon>Neoteleostei</taxon>
        <taxon>Acanthomorphata</taxon>
        <taxon>Gobiaria</taxon>
        <taxon>Gobiiformes</taxon>
        <taxon>Gobioidei</taxon>
        <taxon>Gobiidae</taxon>
        <taxon>Gobiinae</taxon>
        <taxon>Knipowitschia</taxon>
    </lineage>
</organism>
<gene>
    <name evidence="2" type="ORF">KC01_LOCUS28162</name>
</gene>
<proteinExistence type="predicted"/>
<dbReference type="AlphaFoldDB" id="A0AAV2LFP0"/>
<protein>
    <recommendedName>
        <fullName evidence="4">Secreted protein</fullName>
    </recommendedName>
</protein>
<accession>A0AAV2LFP0</accession>
<feature type="signal peptide" evidence="1">
    <location>
        <begin position="1"/>
        <end position="24"/>
    </location>
</feature>
<evidence type="ECO:0000256" key="1">
    <source>
        <dbReference type="SAM" id="SignalP"/>
    </source>
</evidence>
<feature type="chain" id="PRO_5043337582" description="Secreted protein" evidence="1">
    <location>
        <begin position="25"/>
        <end position="145"/>
    </location>
</feature>